<gene>
    <name evidence="2" type="ORF">EJB05_48962</name>
</gene>
<accession>A0A5J9T325</accession>
<feature type="region of interest" description="Disordered" evidence="1">
    <location>
        <begin position="62"/>
        <end position="96"/>
    </location>
</feature>
<evidence type="ECO:0000313" key="3">
    <source>
        <dbReference type="Proteomes" id="UP000324897"/>
    </source>
</evidence>
<dbReference type="Proteomes" id="UP000324897">
    <property type="component" value="Unassembled WGS sequence"/>
</dbReference>
<proteinExistence type="predicted"/>
<keyword evidence="3" id="KW-1185">Reference proteome</keyword>
<sequence length="96" mass="11133">MGEKEREDEEEDKQERETIHVYQYLCIFLVSMATNGKLTNIEVKVTIFMSLTSSIYPNKNWDGLASIHPSNQTKKVARPSPAIKQQQGRPRPRKRD</sequence>
<evidence type="ECO:0000256" key="1">
    <source>
        <dbReference type="SAM" id="MobiDB-lite"/>
    </source>
</evidence>
<comment type="caution">
    <text evidence="2">The sequence shown here is derived from an EMBL/GenBank/DDBJ whole genome shotgun (WGS) entry which is preliminary data.</text>
</comment>
<name>A0A5J9T325_9POAL</name>
<evidence type="ECO:0000313" key="2">
    <source>
        <dbReference type="EMBL" id="TVU05779.1"/>
    </source>
</evidence>
<dbReference type="AlphaFoldDB" id="A0A5J9T325"/>
<dbReference type="EMBL" id="RWGY01000051">
    <property type="protein sequence ID" value="TVU05779.1"/>
    <property type="molecule type" value="Genomic_DNA"/>
</dbReference>
<organism evidence="2 3">
    <name type="scientific">Eragrostis curvula</name>
    <name type="common">weeping love grass</name>
    <dbReference type="NCBI Taxonomy" id="38414"/>
    <lineage>
        <taxon>Eukaryota</taxon>
        <taxon>Viridiplantae</taxon>
        <taxon>Streptophyta</taxon>
        <taxon>Embryophyta</taxon>
        <taxon>Tracheophyta</taxon>
        <taxon>Spermatophyta</taxon>
        <taxon>Magnoliopsida</taxon>
        <taxon>Liliopsida</taxon>
        <taxon>Poales</taxon>
        <taxon>Poaceae</taxon>
        <taxon>PACMAD clade</taxon>
        <taxon>Chloridoideae</taxon>
        <taxon>Eragrostideae</taxon>
        <taxon>Eragrostidinae</taxon>
        <taxon>Eragrostis</taxon>
    </lineage>
</organism>
<reference evidence="2 3" key="1">
    <citation type="journal article" date="2019" name="Sci. Rep.">
        <title>A high-quality genome of Eragrostis curvula grass provides insights into Poaceae evolution and supports new strategies to enhance forage quality.</title>
        <authorList>
            <person name="Carballo J."/>
            <person name="Santos B.A.C.M."/>
            <person name="Zappacosta D."/>
            <person name="Garbus I."/>
            <person name="Selva J.P."/>
            <person name="Gallo C.A."/>
            <person name="Diaz A."/>
            <person name="Albertini E."/>
            <person name="Caccamo M."/>
            <person name="Echenique V."/>
        </authorList>
    </citation>
    <scope>NUCLEOTIDE SEQUENCE [LARGE SCALE GENOMIC DNA]</scope>
    <source>
        <strain evidence="3">cv. Victoria</strain>
        <tissue evidence="2">Leaf</tissue>
    </source>
</reference>
<protein>
    <submittedName>
        <fullName evidence="2">Uncharacterized protein</fullName>
    </submittedName>
</protein>
<dbReference type="Gramene" id="TVU05779">
    <property type="protein sequence ID" value="TVU05779"/>
    <property type="gene ID" value="EJB05_48962"/>
</dbReference>